<dbReference type="InterPro" id="IPR045229">
    <property type="entry name" value="TPP_enz"/>
</dbReference>
<proteinExistence type="inferred from homology"/>
<name>A0A916VU51_9RHOB</name>
<feature type="domain" description="Thiamine pyrophosphate enzyme central" evidence="4">
    <location>
        <begin position="190"/>
        <end position="328"/>
    </location>
</feature>
<dbReference type="Pfam" id="PF02775">
    <property type="entry name" value="TPP_enzyme_C"/>
    <property type="match status" value="1"/>
</dbReference>
<dbReference type="FunFam" id="3.40.50.970:FF:000007">
    <property type="entry name" value="Acetolactate synthase"/>
    <property type="match status" value="1"/>
</dbReference>
<dbReference type="Proteomes" id="UP000628017">
    <property type="component" value="Unassembled WGS sequence"/>
</dbReference>
<dbReference type="InterPro" id="IPR029061">
    <property type="entry name" value="THDP-binding"/>
</dbReference>
<evidence type="ECO:0000313" key="7">
    <source>
        <dbReference type="EMBL" id="GGA34010.1"/>
    </source>
</evidence>
<keyword evidence="2 3" id="KW-0786">Thiamine pyrophosphate</keyword>
<dbReference type="InterPro" id="IPR011766">
    <property type="entry name" value="TPP_enzyme_TPP-bd"/>
</dbReference>
<dbReference type="SUPFAM" id="SSF52467">
    <property type="entry name" value="DHS-like NAD/FAD-binding domain"/>
    <property type="match status" value="1"/>
</dbReference>
<dbReference type="GO" id="GO:0050660">
    <property type="term" value="F:flavin adenine dinucleotide binding"/>
    <property type="evidence" value="ECO:0007669"/>
    <property type="project" value="TreeGrafter"/>
</dbReference>
<dbReference type="NCBIfam" id="NF006052">
    <property type="entry name" value="PRK08199.1"/>
    <property type="match status" value="1"/>
</dbReference>
<dbReference type="InterPro" id="IPR029035">
    <property type="entry name" value="DHS-like_NAD/FAD-binding_dom"/>
</dbReference>
<dbReference type="PANTHER" id="PTHR18968:SF120">
    <property type="entry name" value="ACETOLACTATE SYNTHASE LARGE SUBUNIT"/>
    <property type="match status" value="1"/>
</dbReference>
<comment type="caution">
    <text evidence="7">The sequence shown here is derived from an EMBL/GenBank/DDBJ whole genome shotgun (WGS) entry which is preliminary data.</text>
</comment>
<dbReference type="Gene3D" id="3.40.50.1220">
    <property type="entry name" value="TPP-binding domain"/>
    <property type="match status" value="1"/>
</dbReference>
<dbReference type="PANTHER" id="PTHR18968">
    <property type="entry name" value="THIAMINE PYROPHOSPHATE ENZYMES"/>
    <property type="match status" value="1"/>
</dbReference>
<dbReference type="GO" id="GO:0030976">
    <property type="term" value="F:thiamine pyrophosphate binding"/>
    <property type="evidence" value="ECO:0007669"/>
    <property type="project" value="InterPro"/>
</dbReference>
<dbReference type="AlphaFoldDB" id="A0A916VU51"/>
<dbReference type="GO" id="GO:0003984">
    <property type="term" value="F:acetolactate synthase activity"/>
    <property type="evidence" value="ECO:0007669"/>
    <property type="project" value="TreeGrafter"/>
</dbReference>
<dbReference type="EMBL" id="BMKA01000012">
    <property type="protein sequence ID" value="GGA34010.1"/>
    <property type="molecule type" value="Genomic_DNA"/>
</dbReference>
<reference evidence="7" key="1">
    <citation type="journal article" date="2014" name="Int. J. Syst. Evol. Microbiol.">
        <title>Complete genome sequence of Corynebacterium casei LMG S-19264T (=DSM 44701T), isolated from a smear-ripened cheese.</title>
        <authorList>
            <consortium name="US DOE Joint Genome Institute (JGI-PGF)"/>
            <person name="Walter F."/>
            <person name="Albersmeier A."/>
            <person name="Kalinowski J."/>
            <person name="Ruckert C."/>
        </authorList>
    </citation>
    <scope>NUCLEOTIDE SEQUENCE</scope>
    <source>
        <strain evidence="7">CGMCC 1.15880</strain>
    </source>
</reference>
<dbReference type="InterPro" id="IPR012000">
    <property type="entry name" value="Thiamin_PyroP_enz_cen_dom"/>
</dbReference>
<dbReference type="Pfam" id="PF02776">
    <property type="entry name" value="TPP_enzyme_N"/>
    <property type="match status" value="1"/>
</dbReference>
<gene>
    <name evidence="7" type="ORF">GCM10011498_39010</name>
</gene>
<feature type="domain" description="Thiamine pyrophosphate enzyme N-terminal TPP-binding" evidence="6">
    <location>
        <begin position="3"/>
        <end position="118"/>
    </location>
</feature>
<dbReference type="CDD" id="cd07035">
    <property type="entry name" value="TPP_PYR_POX_like"/>
    <property type="match status" value="1"/>
</dbReference>
<dbReference type="Pfam" id="PF00205">
    <property type="entry name" value="TPP_enzyme_M"/>
    <property type="match status" value="1"/>
</dbReference>
<evidence type="ECO:0000259" key="4">
    <source>
        <dbReference type="Pfam" id="PF00205"/>
    </source>
</evidence>
<dbReference type="SUPFAM" id="SSF52518">
    <property type="entry name" value="Thiamin diphosphate-binding fold (THDP-binding)"/>
    <property type="match status" value="2"/>
</dbReference>
<dbReference type="GO" id="GO:0009097">
    <property type="term" value="P:isoleucine biosynthetic process"/>
    <property type="evidence" value="ECO:0007669"/>
    <property type="project" value="TreeGrafter"/>
</dbReference>
<protein>
    <submittedName>
        <fullName evidence="7">Thiamine pyrophosphate TPP-binding domain-containing protein</fullName>
    </submittedName>
</protein>
<evidence type="ECO:0000313" key="8">
    <source>
        <dbReference type="Proteomes" id="UP000628017"/>
    </source>
</evidence>
<evidence type="ECO:0000259" key="6">
    <source>
        <dbReference type="Pfam" id="PF02776"/>
    </source>
</evidence>
<keyword evidence="8" id="KW-1185">Reference proteome</keyword>
<comment type="similarity">
    <text evidence="1 3">Belongs to the TPP enzyme family.</text>
</comment>
<organism evidence="7 8">
    <name type="scientific">Neptunicoccus cionae</name>
    <dbReference type="NCBI Taxonomy" id="2035344"/>
    <lineage>
        <taxon>Bacteria</taxon>
        <taxon>Pseudomonadati</taxon>
        <taxon>Pseudomonadota</taxon>
        <taxon>Alphaproteobacteria</taxon>
        <taxon>Rhodobacterales</taxon>
        <taxon>Paracoccaceae</taxon>
        <taxon>Neptunicoccus</taxon>
    </lineage>
</organism>
<evidence type="ECO:0000256" key="2">
    <source>
        <dbReference type="ARBA" id="ARBA00023052"/>
    </source>
</evidence>
<accession>A0A916VU51</accession>
<dbReference type="InterPro" id="IPR012001">
    <property type="entry name" value="Thiamin_PyroP_enz_TPP-bd_dom"/>
</dbReference>
<evidence type="ECO:0000259" key="5">
    <source>
        <dbReference type="Pfam" id="PF02775"/>
    </source>
</evidence>
<dbReference type="Gene3D" id="3.40.50.970">
    <property type="match status" value="2"/>
</dbReference>
<evidence type="ECO:0000256" key="1">
    <source>
        <dbReference type="ARBA" id="ARBA00007812"/>
    </source>
</evidence>
<dbReference type="GO" id="GO:0009099">
    <property type="term" value="P:L-valine biosynthetic process"/>
    <property type="evidence" value="ECO:0007669"/>
    <property type="project" value="TreeGrafter"/>
</dbReference>
<reference evidence="7" key="2">
    <citation type="submission" date="2020-09" db="EMBL/GenBank/DDBJ databases">
        <authorList>
            <person name="Sun Q."/>
            <person name="Zhou Y."/>
        </authorList>
    </citation>
    <scope>NUCLEOTIDE SEQUENCE</scope>
    <source>
        <strain evidence="7">CGMCC 1.15880</strain>
    </source>
</reference>
<dbReference type="GO" id="GO:0000287">
    <property type="term" value="F:magnesium ion binding"/>
    <property type="evidence" value="ECO:0007669"/>
    <property type="project" value="InterPro"/>
</dbReference>
<dbReference type="CDD" id="cd00568">
    <property type="entry name" value="TPP_enzymes"/>
    <property type="match status" value="1"/>
</dbReference>
<sequence length="543" mass="58461">MTMTGGELLIKCLLEQGVDTAFGVPGESYLAVLDALYDVQNQMRLITTRHESGASFAAEAYGKLTNKPGICFVTRGPGATNASIGVHTAMQDSTPMILFVGQIGRDMRDREAFQEVDYRAFFGPIAKWATEVDNADRIPEIVARAFQMATSGRPGPVVVALPEDMLTDMTDAAPCKPVKPFHPAPDPAAVAEAAKVLNAAKTPLMIVGGGGWDQQGRDALADFAKKTSIPVASVFRSQDLIDNRGPNFIGDAGFGMAPHIREAITNADVILAVNIRFGETVTDGWTLLDVPNAKQKIIHSHISADEIGKIYQPDVAIQSAPHAFITALNSKITADYSAYLNQIQPKYQSTLAPKPAKGPVDMAKVCDHLRDVLDDDAILTNGAGNFAIWSGRYIQYHGEKRLLGPQSGAMGAGLPAALAAKAVDPKRQVVCFAGDGDFQMSSQELGTMLQYGLQPIILLLNNGLYGTIRLHQERRYEGRPSGTEIVNPDFTQLAKAYGFWSQRVNKTEEFADAFATATKTSKGALIELIIDPDDIAPNVILSS</sequence>
<dbReference type="GO" id="GO:0005948">
    <property type="term" value="C:acetolactate synthase complex"/>
    <property type="evidence" value="ECO:0007669"/>
    <property type="project" value="TreeGrafter"/>
</dbReference>
<evidence type="ECO:0000256" key="3">
    <source>
        <dbReference type="RuleBase" id="RU362132"/>
    </source>
</evidence>
<feature type="domain" description="Thiamine pyrophosphate enzyme TPP-binding" evidence="5">
    <location>
        <begin position="382"/>
        <end position="527"/>
    </location>
</feature>